<name>A0A1Y2C2V0_9FUNG</name>
<comment type="caution">
    <text evidence="5">The sequence shown here is derived from an EMBL/GenBank/DDBJ whole genome shotgun (WGS) entry which is preliminary data.</text>
</comment>
<dbReference type="InterPro" id="IPR036971">
    <property type="entry name" value="PDEase_catalytic_dom_sf"/>
</dbReference>
<organism evidence="5 6">
    <name type="scientific">Rhizoclosmatium globosum</name>
    <dbReference type="NCBI Taxonomy" id="329046"/>
    <lineage>
        <taxon>Eukaryota</taxon>
        <taxon>Fungi</taxon>
        <taxon>Fungi incertae sedis</taxon>
        <taxon>Chytridiomycota</taxon>
        <taxon>Chytridiomycota incertae sedis</taxon>
        <taxon>Chytridiomycetes</taxon>
        <taxon>Chytridiales</taxon>
        <taxon>Chytriomycetaceae</taxon>
        <taxon>Rhizoclosmatium</taxon>
    </lineage>
</organism>
<feature type="binding site" evidence="3">
    <location>
        <position position="7"/>
    </location>
    <ligand>
        <name>Zn(2+)</name>
        <dbReference type="ChEBI" id="CHEBI:29105"/>
        <label>1</label>
    </ligand>
</feature>
<feature type="domain" description="PDEase" evidence="4">
    <location>
        <begin position="1"/>
        <end position="182"/>
    </location>
</feature>
<evidence type="ECO:0000313" key="6">
    <source>
        <dbReference type="Proteomes" id="UP000193642"/>
    </source>
</evidence>
<proteinExistence type="predicted"/>
<dbReference type="AlphaFoldDB" id="A0A1Y2C2V0"/>
<protein>
    <submittedName>
        <fullName evidence="5">HD-domain/PDEase-like protein</fullName>
    </submittedName>
</protein>
<dbReference type="Gene3D" id="1.10.1300.10">
    <property type="entry name" value="3'5'-cyclic nucleotide phosphodiesterase, catalytic domain"/>
    <property type="match status" value="1"/>
</dbReference>
<gene>
    <name evidence="5" type="ORF">BCR33DRAFT_650096</name>
</gene>
<sequence>IAAVGHDIDHPGLSNQFLVKARDPSAIMYSDASVNEYHHSAHMFSITLASQYNIFANLTSEEYDEMRRIIIKLILATDMGKHFEMLSKFKTKIQSSGFRNLDTQENRLMVLEIALKCGDLNNPSRCQEIAVQWAHCIMEEFYRQGDKEKELGFPISNFMDRHNSNVAKCQVGFIDLLVAPLY</sequence>
<dbReference type="GO" id="GO:0046872">
    <property type="term" value="F:metal ion binding"/>
    <property type="evidence" value="ECO:0007669"/>
    <property type="project" value="UniProtKB-KW"/>
</dbReference>
<dbReference type="GO" id="GO:0004114">
    <property type="term" value="F:3',5'-cyclic-nucleotide phosphodiesterase activity"/>
    <property type="evidence" value="ECO:0007669"/>
    <property type="project" value="InterPro"/>
</dbReference>
<keyword evidence="2" id="KW-0378">Hydrolase</keyword>
<dbReference type="EMBL" id="MCGO01000032">
    <property type="protein sequence ID" value="ORY41214.1"/>
    <property type="molecule type" value="Genomic_DNA"/>
</dbReference>
<feature type="binding site" evidence="3">
    <location>
        <position position="119"/>
    </location>
    <ligand>
        <name>Zn(2+)</name>
        <dbReference type="ChEBI" id="CHEBI:29105"/>
        <label>1</label>
    </ligand>
</feature>
<dbReference type="STRING" id="329046.A0A1Y2C2V0"/>
<keyword evidence="6" id="KW-1185">Reference proteome</keyword>
<keyword evidence="1 3" id="KW-0479">Metal-binding</keyword>
<dbReference type="Proteomes" id="UP000193642">
    <property type="component" value="Unassembled WGS sequence"/>
</dbReference>
<dbReference type="InterPro" id="IPR023088">
    <property type="entry name" value="PDEase"/>
</dbReference>
<dbReference type="PROSITE" id="PS00126">
    <property type="entry name" value="PDEASE_I_1"/>
    <property type="match status" value="1"/>
</dbReference>
<feature type="non-terminal residue" evidence="5">
    <location>
        <position position="182"/>
    </location>
</feature>
<dbReference type="GO" id="GO:0007165">
    <property type="term" value="P:signal transduction"/>
    <property type="evidence" value="ECO:0007669"/>
    <property type="project" value="InterPro"/>
</dbReference>
<dbReference type="PRINTS" id="PR00387">
    <property type="entry name" value="PDIESTERASE1"/>
</dbReference>
<dbReference type="PROSITE" id="PS51845">
    <property type="entry name" value="PDEASE_I_2"/>
    <property type="match status" value="1"/>
</dbReference>
<dbReference type="OrthoDB" id="546632at2759"/>
<dbReference type="InterPro" id="IPR002073">
    <property type="entry name" value="PDEase_catalytic_dom"/>
</dbReference>
<dbReference type="SUPFAM" id="SSF109604">
    <property type="entry name" value="HD-domain/PDEase-like"/>
    <property type="match status" value="1"/>
</dbReference>
<reference evidence="5 6" key="1">
    <citation type="submission" date="2016-07" db="EMBL/GenBank/DDBJ databases">
        <title>Pervasive Adenine N6-methylation of Active Genes in Fungi.</title>
        <authorList>
            <consortium name="DOE Joint Genome Institute"/>
            <person name="Mondo S.J."/>
            <person name="Dannebaum R.O."/>
            <person name="Kuo R.C."/>
            <person name="Labutti K."/>
            <person name="Haridas S."/>
            <person name="Kuo A."/>
            <person name="Salamov A."/>
            <person name="Ahrendt S.R."/>
            <person name="Lipzen A."/>
            <person name="Sullivan W."/>
            <person name="Andreopoulos W.B."/>
            <person name="Clum A."/>
            <person name="Lindquist E."/>
            <person name="Daum C."/>
            <person name="Ramamoorthy G.K."/>
            <person name="Gryganskyi A."/>
            <person name="Culley D."/>
            <person name="Magnuson J.K."/>
            <person name="James T.Y."/>
            <person name="O'Malley M.A."/>
            <person name="Stajich J.E."/>
            <person name="Spatafora J.W."/>
            <person name="Visel A."/>
            <person name="Grigoriev I.V."/>
        </authorList>
    </citation>
    <scope>NUCLEOTIDE SEQUENCE [LARGE SCALE GENOMIC DNA]</scope>
    <source>
        <strain evidence="5 6">JEL800</strain>
    </source>
</reference>
<evidence type="ECO:0000313" key="5">
    <source>
        <dbReference type="EMBL" id="ORY41214.1"/>
    </source>
</evidence>
<evidence type="ECO:0000256" key="2">
    <source>
        <dbReference type="ARBA" id="ARBA00022801"/>
    </source>
</evidence>
<feature type="non-terminal residue" evidence="5">
    <location>
        <position position="1"/>
    </location>
</feature>
<dbReference type="CDD" id="cd00077">
    <property type="entry name" value="HDc"/>
    <property type="match status" value="1"/>
</dbReference>
<accession>A0A1Y2C2V0</accession>
<evidence type="ECO:0000259" key="4">
    <source>
        <dbReference type="PROSITE" id="PS51845"/>
    </source>
</evidence>
<dbReference type="InterPro" id="IPR023174">
    <property type="entry name" value="PDEase_CS"/>
</dbReference>
<evidence type="ECO:0000256" key="3">
    <source>
        <dbReference type="PIRSR" id="PIRSR623088-3"/>
    </source>
</evidence>
<dbReference type="PANTHER" id="PTHR11347">
    <property type="entry name" value="CYCLIC NUCLEOTIDE PHOSPHODIESTERASE"/>
    <property type="match status" value="1"/>
</dbReference>
<dbReference type="Pfam" id="PF00233">
    <property type="entry name" value="PDEase_I"/>
    <property type="match status" value="1"/>
</dbReference>
<feature type="binding site" evidence="3">
    <location>
        <position position="6"/>
    </location>
    <ligand>
        <name>Zn(2+)</name>
        <dbReference type="ChEBI" id="CHEBI:29105"/>
        <label>1</label>
    </ligand>
</feature>
<feature type="binding site" evidence="3">
    <location>
        <position position="7"/>
    </location>
    <ligand>
        <name>Zn(2+)</name>
        <dbReference type="ChEBI" id="CHEBI:29105"/>
        <label>2</label>
    </ligand>
</feature>
<evidence type="ECO:0000256" key="1">
    <source>
        <dbReference type="ARBA" id="ARBA00022723"/>
    </source>
</evidence>
<dbReference type="InterPro" id="IPR003607">
    <property type="entry name" value="HD/PDEase_dom"/>
</dbReference>